<feature type="compositionally biased region" description="Low complexity" evidence="1">
    <location>
        <begin position="116"/>
        <end position="127"/>
    </location>
</feature>
<dbReference type="AlphaFoldDB" id="A0AAD3XLB3"/>
<organism evidence="2 3">
    <name type="scientific">Nepenthes gracilis</name>
    <name type="common">Slender pitcher plant</name>
    <dbReference type="NCBI Taxonomy" id="150966"/>
    <lineage>
        <taxon>Eukaryota</taxon>
        <taxon>Viridiplantae</taxon>
        <taxon>Streptophyta</taxon>
        <taxon>Embryophyta</taxon>
        <taxon>Tracheophyta</taxon>
        <taxon>Spermatophyta</taxon>
        <taxon>Magnoliopsida</taxon>
        <taxon>eudicotyledons</taxon>
        <taxon>Gunneridae</taxon>
        <taxon>Pentapetalae</taxon>
        <taxon>Caryophyllales</taxon>
        <taxon>Nepenthaceae</taxon>
        <taxon>Nepenthes</taxon>
    </lineage>
</organism>
<evidence type="ECO:0000256" key="1">
    <source>
        <dbReference type="SAM" id="MobiDB-lite"/>
    </source>
</evidence>
<feature type="region of interest" description="Disordered" evidence="1">
    <location>
        <begin position="113"/>
        <end position="134"/>
    </location>
</feature>
<sequence>MSPLCCDIFIPIDCPQGNEKNKNDFKIAPMCPLKTLRVCGTKKRLRFPSFDTYGEGETPQSAHGIHYDRGCYKSMRSRIRNGRAWLTYWLMPTEACQYVALLLESHRVQSAIAPGSSMRSLSNSSTSTGDEPRT</sequence>
<proteinExistence type="predicted"/>
<protein>
    <submittedName>
        <fullName evidence="2">Uncharacterized protein</fullName>
    </submittedName>
</protein>
<comment type="caution">
    <text evidence="2">The sequence shown here is derived from an EMBL/GenBank/DDBJ whole genome shotgun (WGS) entry which is preliminary data.</text>
</comment>
<dbReference type="Proteomes" id="UP001279734">
    <property type="component" value="Unassembled WGS sequence"/>
</dbReference>
<reference evidence="2" key="1">
    <citation type="submission" date="2023-05" db="EMBL/GenBank/DDBJ databases">
        <title>Nepenthes gracilis genome sequencing.</title>
        <authorList>
            <person name="Fukushima K."/>
        </authorList>
    </citation>
    <scope>NUCLEOTIDE SEQUENCE</scope>
    <source>
        <strain evidence="2">SING2019-196</strain>
    </source>
</reference>
<evidence type="ECO:0000313" key="2">
    <source>
        <dbReference type="EMBL" id="GMH08521.1"/>
    </source>
</evidence>
<gene>
    <name evidence="2" type="ORF">Nepgr_010361</name>
</gene>
<name>A0AAD3XLB3_NEPGR</name>
<dbReference type="EMBL" id="BSYO01000008">
    <property type="protein sequence ID" value="GMH08521.1"/>
    <property type="molecule type" value="Genomic_DNA"/>
</dbReference>
<accession>A0AAD3XLB3</accession>
<evidence type="ECO:0000313" key="3">
    <source>
        <dbReference type="Proteomes" id="UP001279734"/>
    </source>
</evidence>
<keyword evidence="3" id="KW-1185">Reference proteome</keyword>